<reference evidence="5" key="1">
    <citation type="journal article" date="2013" name="Science">
        <title>The Amborella genome and the evolution of flowering plants.</title>
        <authorList>
            <consortium name="Amborella Genome Project"/>
        </authorList>
    </citation>
    <scope>NUCLEOTIDE SEQUENCE [LARGE SCALE GENOMIC DNA]</scope>
</reference>
<feature type="coiled-coil region" evidence="1">
    <location>
        <begin position="548"/>
        <end position="657"/>
    </location>
</feature>
<evidence type="ECO:0000313" key="5">
    <source>
        <dbReference type="Proteomes" id="UP000017836"/>
    </source>
</evidence>
<proteinExistence type="predicted"/>
<accession>W1NIV6</accession>
<evidence type="ECO:0000259" key="3">
    <source>
        <dbReference type="PROSITE" id="PS51840"/>
    </source>
</evidence>
<feature type="domain" description="C2 NT-type" evidence="3">
    <location>
        <begin position="6"/>
        <end position="140"/>
    </location>
</feature>
<name>W1NIV6_AMBTC</name>
<feature type="coiled-coil region" evidence="1">
    <location>
        <begin position="321"/>
        <end position="397"/>
    </location>
</feature>
<feature type="coiled-coil region" evidence="1">
    <location>
        <begin position="1023"/>
        <end position="1075"/>
    </location>
</feature>
<gene>
    <name evidence="4" type="ORF">AMTR_s00009p00257000</name>
</gene>
<dbReference type="OMA" id="SCRWENP"/>
<dbReference type="Pfam" id="PF10358">
    <property type="entry name" value="NT-C2"/>
    <property type="match status" value="1"/>
</dbReference>
<sequence>MFKAARWRSEKAKIRAIFKLQFQATQVPGGWDNLSVFLIPLDIGKPTAKTERVPVNNGTCTWEDPIYETVKLTKDPKSGKFEEKNYQFIVSPGSSKGNLLGEITFNFAVYAEALKPSSLSSPLKASNSGTILHVTIQRLLSGDNSECEKSKSYTEVYSKSIRRQISDCDADVYSKASESTYAVEEFSPNAGSVQEPAFSLSNMDSNLRASNSSSASSSDSVSGHEFPHGVELRNNSMHQDTASFLSFLSSNTKLQKNVEKETTKVLREKQESHILETKTSREILDGSETREARTLREKLHESDYEGKLLREKLYGSLTGEAKMLREKLHESESSIEKLNNEIAILARQAEVSDLEVQTLRKQIMKESRRGNDLSKEIHVLREERETLKKELELVKNSPKKNENVKILDSLRREDLDSTCIFEEIKQELEYEKEMNTNLRLQLQKTQESNTELILAVRDLDELLEQKNRETHATAERESSCTSRNQRPEIPYTDERGHHCISCKQRIEAPNVDQRKNYHEAQNQALGQETEEDSALEALVKDHKSTDMAYSLEQKIAELNEEIEAYKKDHENLETQMEQLALDYEILKQANHNLTLKLEQTQLQEQLKIQYECSLNLAMISDLETQVENLEKEIEKQAEAFEADLAALTIAKVEQEKRAIWAEETLKKTKWNNASMAEKLQDEFKFLSQQVNSTFEANEKLSMDALTEASELRLVKTHLQESLDKVYKDLEAMKDQYESRVLELTNQLEYNKEENEKLQLRLEQLSVELESRKASEQAKIDEVSSEISTLKMEIETLGGERDTFAKEKQEKEKLRVEMEQMKILIEEKDAMLQQKNIEISKLETEAAATARGKAGRAVENLHAVPAEDREEKEQLMAKIKQMKMLIEERETILREKEMEITILEREAVLRGEEVKKAQEVLYTLKSAEEEREAMVQFLKSELESSTSQYNELKHALYEDEVEKENLRKQLFHLKGDLKKKEDSVNTMEKKLKDCSSRVANSVPASKLGFVREKNKSAPRGLKEATSLRERVKLLEGEVKLKEAALENSKKEFVKREKDLHERIKELEKGVRELAQENPNSCTDEYQINSFNNQNGETLRDEKDVPEILEATVDNSSVKKLQGYEKMNAQGVTEVKSIHKNTIVVESPDSVMEAASQIPDPKRNYVEQVERIVKNDSTMEQKLSLDLIDDRASFIELMNELEFLKMKNKSMEDELKEMQGRYSEISLKFAEVEGERQQLVMTVRNLKNSKKN</sequence>
<evidence type="ECO:0000256" key="1">
    <source>
        <dbReference type="SAM" id="Coils"/>
    </source>
</evidence>
<feature type="coiled-coil region" evidence="1">
    <location>
        <begin position="1192"/>
        <end position="1226"/>
    </location>
</feature>
<evidence type="ECO:0000313" key="4">
    <source>
        <dbReference type="EMBL" id="ERM95105.1"/>
    </source>
</evidence>
<dbReference type="STRING" id="13333.W1NIV6"/>
<keyword evidence="1" id="KW-0175">Coiled coil</keyword>
<evidence type="ECO:0000256" key="2">
    <source>
        <dbReference type="SAM" id="MobiDB-lite"/>
    </source>
</evidence>
<dbReference type="HOGENOM" id="CLU_281494_0_0_1"/>
<feature type="region of interest" description="Disordered" evidence="2">
    <location>
        <begin position="467"/>
        <end position="493"/>
    </location>
</feature>
<dbReference type="Proteomes" id="UP000017836">
    <property type="component" value="Unassembled WGS sequence"/>
</dbReference>
<dbReference type="Gramene" id="ERM95105">
    <property type="protein sequence ID" value="ERM95105"/>
    <property type="gene ID" value="AMTR_s00009p00257000"/>
</dbReference>
<feature type="coiled-coil region" evidence="1">
    <location>
        <begin position="715"/>
        <end position="844"/>
    </location>
</feature>
<feature type="compositionally biased region" description="Basic and acidic residues" evidence="2">
    <location>
        <begin position="467"/>
        <end position="478"/>
    </location>
</feature>
<dbReference type="PROSITE" id="PS51840">
    <property type="entry name" value="C2_NT"/>
    <property type="match status" value="1"/>
</dbReference>
<dbReference type="AlphaFoldDB" id="W1NIV6"/>
<dbReference type="PANTHER" id="PTHR34452:SF7">
    <property type="entry name" value="MYOSIN HEAVY CHAIN-RELATED PROTEIN"/>
    <property type="match status" value="1"/>
</dbReference>
<dbReference type="eggNOG" id="ENOG502QT1D">
    <property type="taxonomic scope" value="Eukaryota"/>
</dbReference>
<dbReference type="InterPro" id="IPR019448">
    <property type="entry name" value="NT-C2"/>
</dbReference>
<feature type="region of interest" description="Disordered" evidence="2">
    <location>
        <begin position="204"/>
        <end position="228"/>
    </location>
</feature>
<feature type="coiled-coil region" evidence="1">
    <location>
        <begin position="868"/>
        <end position="905"/>
    </location>
</feature>
<organism evidence="4 5">
    <name type="scientific">Amborella trichopoda</name>
    <dbReference type="NCBI Taxonomy" id="13333"/>
    <lineage>
        <taxon>Eukaryota</taxon>
        <taxon>Viridiplantae</taxon>
        <taxon>Streptophyta</taxon>
        <taxon>Embryophyta</taxon>
        <taxon>Tracheophyta</taxon>
        <taxon>Spermatophyta</taxon>
        <taxon>Magnoliopsida</taxon>
        <taxon>Amborellales</taxon>
        <taxon>Amborellaceae</taxon>
        <taxon>Amborella</taxon>
    </lineage>
</organism>
<dbReference type="PANTHER" id="PTHR34452">
    <property type="entry name" value="MYOSIN HEAVY CHAIN-RELATED PROTEIN"/>
    <property type="match status" value="1"/>
</dbReference>
<keyword evidence="5" id="KW-1185">Reference proteome</keyword>
<dbReference type="EMBL" id="KI397501">
    <property type="protein sequence ID" value="ERM95105.1"/>
    <property type="molecule type" value="Genomic_DNA"/>
</dbReference>
<feature type="compositionally biased region" description="Low complexity" evidence="2">
    <location>
        <begin position="204"/>
        <end position="221"/>
    </location>
</feature>
<protein>
    <recommendedName>
        <fullName evidence="3">C2 NT-type domain-containing protein</fullName>
    </recommendedName>
</protein>
<feature type="coiled-coil region" evidence="1">
    <location>
        <begin position="934"/>
        <end position="996"/>
    </location>
</feature>